<evidence type="ECO:0000256" key="1">
    <source>
        <dbReference type="SAM" id="MobiDB-lite"/>
    </source>
</evidence>
<feature type="transmembrane region" description="Helical" evidence="2">
    <location>
        <begin position="267"/>
        <end position="285"/>
    </location>
</feature>
<feature type="transmembrane region" description="Helical" evidence="2">
    <location>
        <begin position="173"/>
        <end position="194"/>
    </location>
</feature>
<feature type="transmembrane region" description="Helical" evidence="2">
    <location>
        <begin position="334"/>
        <end position="352"/>
    </location>
</feature>
<feature type="region of interest" description="Disordered" evidence="1">
    <location>
        <begin position="418"/>
        <end position="446"/>
    </location>
</feature>
<feature type="compositionally biased region" description="Low complexity" evidence="1">
    <location>
        <begin position="418"/>
        <end position="436"/>
    </location>
</feature>
<feature type="transmembrane region" description="Helical" evidence="2">
    <location>
        <begin position="148"/>
        <end position="167"/>
    </location>
</feature>
<organism evidence="4 5">
    <name type="scientific">Actinoalloteichus hymeniacidonis</name>
    <dbReference type="NCBI Taxonomy" id="340345"/>
    <lineage>
        <taxon>Bacteria</taxon>
        <taxon>Bacillati</taxon>
        <taxon>Actinomycetota</taxon>
        <taxon>Actinomycetes</taxon>
        <taxon>Pseudonocardiales</taxon>
        <taxon>Pseudonocardiaceae</taxon>
        <taxon>Actinoalloteichus</taxon>
    </lineage>
</organism>
<dbReference type="InterPro" id="IPR002656">
    <property type="entry name" value="Acyl_transf_3_dom"/>
</dbReference>
<dbReference type="EMBL" id="CP014859">
    <property type="protein sequence ID" value="AOS62794.1"/>
    <property type="molecule type" value="Genomic_DNA"/>
</dbReference>
<feature type="transmembrane region" description="Helical" evidence="2">
    <location>
        <begin position="236"/>
        <end position="255"/>
    </location>
</feature>
<feature type="transmembrane region" description="Helical" evidence="2">
    <location>
        <begin position="305"/>
        <end position="322"/>
    </location>
</feature>
<protein>
    <submittedName>
        <fullName evidence="4">Acyltransferase family protein</fullName>
    </submittedName>
</protein>
<gene>
    <name evidence="4" type="ORF">TL08_09895</name>
</gene>
<keyword evidence="2" id="KW-0812">Transmembrane</keyword>
<evidence type="ECO:0000259" key="3">
    <source>
        <dbReference type="Pfam" id="PF01757"/>
    </source>
</evidence>
<feature type="region of interest" description="Disordered" evidence="1">
    <location>
        <begin position="1"/>
        <end position="25"/>
    </location>
</feature>
<keyword evidence="2" id="KW-0472">Membrane</keyword>
<name>A0AAC9HNV3_9PSEU</name>
<dbReference type="GO" id="GO:0016747">
    <property type="term" value="F:acyltransferase activity, transferring groups other than amino-acyl groups"/>
    <property type="evidence" value="ECO:0007669"/>
    <property type="project" value="InterPro"/>
</dbReference>
<keyword evidence="4" id="KW-0012">Acyltransferase</keyword>
<dbReference type="Pfam" id="PF01757">
    <property type="entry name" value="Acyl_transf_3"/>
    <property type="match status" value="1"/>
</dbReference>
<dbReference type="Proteomes" id="UP000095210">
    <property type="component" value="Chromosome"/>
</dbReference>
<keyword evidence="2" id="KW-1133">Transmembrane helix</keyword>
<evidence type="ECO:0000313" key="5">
    <source>
        <dbReference type="Proteomes" id="UP000095210"/>
    </source>
</evidence>
<feature type="transmembrane region" description="Helical" evidence="2">
    <location>
        <begin position="383"/>
        <end position="404"/>
    </location>
</feature>
<dbReference type="KEGG" id="ahm:TL08_09895"/>
<feature type="transmembrane region" description="Helical" evidence="2">
    <location>
        <begin position="90"/>
        <end position="109"/>
    </location>
</feature>
<sequence length="446" mass="47666">MTSTDSTAVPRRTRRGRVPEPRHARRGLSARLRAIDDATPAERDRVIDALRALAIVGVVLGHWLVSVVVFDQNGPHIASPLQHLPELTPLTWVLQLLGLFFFAGGWANVRSLDRASGGSASATTRGSILGRGYLPWLGARLDRMLRPVVLLAGFVAVLLAVLGLSGWTGADLYTVGLFVVSPLWFLPVYLVLTAGTPIVDAAVRRWGAWAAVGPAAVVLLLDLLRYGPWWELPASVGTPNLIAAWLVPYVLGVAFARGRLVQAAGPWLFVAGLAACVALIVFADYPASMTGVTGADRSNMGPPSLLVPAMALAQLGVALTFYRRLARALTRPWLWAIVVTINLVAMTVYLWHQTALMSTQLATHAVGLSLLGFDGVPADLTWLLSRLALLPLCGVVLCGFILLFRRWEQRSASTVLRPAAPAGATADAARPTAADQDPPRHTSPAG</sequence>
<feature type="transmembrane region" description="Helical" evidence="2">
    <location>
        <begin position="206"/>
        <end position="224"/>
    </location>
</feature>
<dbReference type="RefSeq" id="WP_084642820.1">
    <property type="nucleotide sequence ID" value="NZ_CP014859.1"/>
</dbReference>
<evidence type="ECO:0000313" key="4">
    <source>
        <dbReference type="EMBL" id="AOS62794.1"/>
    </source>
</evidence>
<keyword evidence="5" id="KW-1185">Reference proteome</keyword>
<reference evidence="5" key="1">
    <citation type="submission" date="2016-03" db="EMBL/GenBank/DDBJ databases">
        <title>Complete genome sequence of the type strain Actinoalloteichus hymeniacidonis DSM 45092.</title>
        <authorList>
            <person name="Schaffert L."/>
            <person name="Albersmeier A."/>
            <person name="Winkler A."/>
            <person name="Kalinowski J."/>
            <person name="Zotchev S."/>
            <person name="Ruckert C."/>
        </authorList>
    </citation>
    <scope>NUCLEOTIDE SEQUENCE [LARGE SCALE GENOMIC DNA]</scope>
    <source>
        <strain evidence="5">HPA177(T) (DSM 45092(T))</strain>
    </source>
</reference>
<evidence type="ECO:0000256" key="2">
    <source>
        <dbReference type="SAM" id="Phobius"/>
    </source>
</evidence>
<keyword evidence="4" id="KW-0808">Transferase</keyword>
<proteinExistence type="predicted"/>
<dbReference type="AlphaFoldDB" id="A0AAC9HNV3"/>
<feature type="domain" description="Acyltransferase 3" evidence="3">
    <location>
        <begin position="47"/>
        <end position="403"/>
    </location>
</feature>
<accession>A0AAC9HNV3</accession>
<feature type="transmembrane region" description="Helical" evidence="2">
    <location>
        <begin position="52"/>
        <end position="70"/>
    </location>
</feature>